<evidence type="ECO:0000313" key="2">
    <source>
        <dbReference type="Proteomes" id="UP000054007"/>
    </source>
</evidence>
<reference evidence="1 2" key="1">
    <citation type="journal article" date="2015" name="Fungal Genet. Biol.">
        <title>Evolution of novel wood decay mechanisms in Agaricales revealed by the genome sequences of Fistulina hepatica and Cylindrobasidium torrendii.</title>
        <authorList>
            <person name="Floudas D."/>
            <person name="Held B.W."/>
            <person name="Riley R."/>
            <person name="Nagy L.G."/>
            <person name="Koehler G."/>
            <person name="Ransdell A.S."/>
            <person name="Younus H."/>
            <person name="Chow J."/>
            <person name="Chiniquy J."/>
            <person name="Lipzen A."/>
            <person name="Tritt A."/>
            <person name="Sun H."/>
            <person name="Haridas S."/>
            <person name="LaButti K."/>
            <person name="Ohm R.A."/>
            <person name="Kues U."/>
            <person name="Blanchette R.A."/>
            <person name="Grigoriev I.V."/>
            <person name="Minto R.E."/>
            <person name="Hibbett D.S."/>
        </authorList>
    </citation>
    <scope>NUCLEOTIDE SEQUENCE [LARGE SCALE GENOMIC DNA]</scope>
    <source>
        <strain evidence="1 2">FP15055 ss-10</strain>
    </source>
</reference>
<keyword evidence="2" id="KW-1185">Reference proteome</keyword>
<organism evidence="1 2">
    <name type="scientific">Cylindrobasidium torrendii FP15055 ss-10</name>
    <dbReference type="NCBI Taxonomy" id="1314674"/>
    <lineage>
        <taxon>Eukaryota</taxon>
        <taxon>Fungi</taxon>
        <taxon>Dikarya</taxon>
        <taxon>Basidiomycota</taxon>
        <taxon>Agaricomycotina</taxon>
        <taxon>Agaricomycetes</taxon>
        <taxon>Agaricomycetidae</taxon>
        <taxon>Agaricales</taxon>
        <taxon>Marasmiineae</taxon>
        <taxon>Physalacriaceae</taxon>
        <taxon>Cylindrobasidium</taxon>
    </lineage>
</organism>
<dbReference type="AlphaFoldDB" id="A0A0D7B6Q4"/>
<proteinExistence type="predicted"/>
<dbReference type="EMBL" id="KN880573">
    <property type="protein sequence ID" value="KIY65905.1"/>
    <property type="molecule type" value="Genomic_DNA"/>
</dbReference>
<protein>
    <submittedName>
        <fullName evidence="1">Uncharacterized protein</fullName>
    </submittedName>
</protein>
<gene>
    <name evidence="1" type="ORF">CYLTODRAFT_50495</name>
</gene>
<sequence length="155" mass="17205">MAEESCWSSRGSQLGACLLGRGSWTTIDGGGDALLNLSIITVYSRILRACRWVRAAASDEYRIHIRFAPPLCAAVPTVILSWLCRSCNSSVFLVQNNWTGMEANSVKVLSDFKTIVAQIRTPRSSRAACDCSFCVSHLLFIFFDNSRLRLARVPR</sequence>
<accession>A0A0D7B6Q4</accession>
<evidence type="ECO:0000313" key="1">
    <source>
        <dbReference type="EMBL" id="KIY65905.1"/>
    </source>
</evidence>
<dbReference type="Proteomes" id="UP000054007">
    <property type="component" value="Unassembled WGS sequence"/>
</dbReference>
<name>A0A0D7B6Q4_9AGAR</name>